<feature type="compositionally biased region" description="Low complexity" evidence="1">
    <location>
        <begin position="120"/>
        <end position="139"/>
    </location>
</feature>
<sequence length="227" mass="24270">MRRGDLDEGGDASEFDENGGGDEELFEEQEESDDEGGQNDEEVGNEDDVGADNDEESADEEDGGGESDELMDDGEPHVIGGALDGGFSVDVDANVVEEFISSVIPDECKIYFDVSRNPNSDFSGGPSLDSSSDSPVLLPETLSVGNVEHSFSGVDGNLMESEIPGENNTETDEDNESSEEHNLDVPDEEGVQQHEGVNIDEADHAGEYEADFAGEADEEFDSNPGEY</sequence>
<feature type="region of interest" description="Disordered" evidence="1">
    <location>
        <begin position="114"/>
        <end position="227"/>
    </location>
</feature>
<feature type="compositionally biased region" description="Acidic residues" evidence="1">
    <location>
        <begin position="208"/>
        <end position="221"/>
    </location>
</feature>
<proteinExistence type="predicted"/>
<dbReference type="AlphaFoldDB" id="A0A1S8X387"/>
<keyword evidence="3" id="KW-1185">Reference proteome</keyword>
<accession>A0A1S8X387</accession>
<feature type="region of interest" description="Disordered" evidence="1">
    <location>
        <begin position="1"/>
        <end position="87"/>
    </location>
</feature>
<gene>
    <name evidence="2" type="ORF">X801_02947</name>
</gene>
<dbReference type="Proteomes" id="UP000243686">
    <property type="component" value="Unassembled WGS sequence"/>
</dbReference>
<feature type="compositionally biased region" description="Acidic residues" evidence="1">
    <location>
        <begin position="7"/>
        <end position="73"/>
    </location>
</feature>
<evidence type="ECO:0000313" key="3">
    <source>
        <dbReference type="Proteomes" id="UP000243686"/>
    </source>
</evidence>
<organism evidence="2 3">
    <name type="scientific">Opisthorchis viverrini</name>
    <name type="common">Southeast Asian liver fluke</name>
    <dbReference type="NCBI Taxonomy" id="6198"/>
    <lineage>
        <taxon>Eukaryota</taxon>
        <taxon>Metazoa</taxon>
        <taxon>Spiralia</taxon>
        <taxon>Lophotrochozoa</taxon>
        <taxon>Platyhelminthes</taxon>
        <taxon>Trematoda</taxon>
        <taxon>Digenea</taxon>
        <taxon>Opisthorchiida</taxon>
        <taxon>Opisthorchiata</taxon>
        <taxon>Opisthorchiidae</taxon>
        <taxon>Opisthorchis</taxon>
    </lineage>
</organism>
<name>A0A1S8X387_OPIVI</name>
<protein>
    <submittedName>
        <fullName evidence="2">Uncharacterized protein</fullName>
    </submittedName>
</protein>
<evidence type="ECO:0000256" key="1">
    <source>
        <dbReference type="SAM" id="MobiDB-lite"/>
    </source>
</evidence>
<dbReference type="EMBL" id="KV892255">
    <property type="protein sequence ID" value="OON21162.1"/>
    <property type="molecule type" value="Genomic_DNA"/>
</dbReference>
<evidence type="ECO:0000313" key="2">
    <source>
        <dbReference type="EMBL" id="OON21162.1"/>
    </source>
</evidence>
<reference evidence="2 3" key="1">
    <citation type="submission" date="2015-03" db="EMBL/GenBank/DDBJ databases">
        <title>Draft genome of the nematode, Opisthorchis viverrini.</title>
        <authorList>
            <person name="Mitreva M."/>
        </authorList>
    </citation>
    <scope>NUCLEOTIDE SEQUENCE [LARGE SCALE GENOMIC DNA]</scope>
    <source>
        <strain evidence="2">Khon Kaen</strain>
    </source>
</reference>